<dbReference type="InterPro" id="IPR036864">
    <property type="entry name" value="Zn2-C6_fun-type_DNA-bd_sf"/>
</dbReference>
<proteinExistence type="predicted"/>
<dbReference type="SUPFAM" id="SSF57701">
    <property type="entry name" value="Zn2/Cys6 DNA-binding domain"/>
    <property type="match status" value="1"/>
</dbReference>
<feature type="domain" description="Zn(2)-C6 fungal-type" evidence="4">
    <location>
        <begin position="119"/>
        <end position="150"/>
    </location>
</feature>
<name>A0A9W4UKJ2_9PLEO</name>
<keyword evidence="1" id="KW-0479">Metal-binding</keyword>
<accession>A0A9W4UKJ2</accession>
<feature type="region of interest" description="Disordered" evidence="3">
    <location>
        <begin position="185"/>
        <end position="218"/>
    </location>
</feature>
<dbReference type="Proteomes" id="UP001152607">
    <property type="component" value="Unassembled WGS sequence"/>
</dbReference>
<dbReference type="CDD" id="cd00067">
    <property type="entry name" value="GAL4"/>
    <property type="match status" value="1"/>
</dbReference>
<feature type="region of interest" description="Disordered" evidence="3">
    <location>
        <begin position="816"/>
        <end position="948"/>
    </location>
</feature>
<dbReference type="SMART" id="SM00066">
    <property type="entry name" value="GAL4"/>
    <property type="match status" value="1"/>
</dbReference>
<feature type="compositionally biased region" description="Basic and acidic residues" evidence="3">
    <location>
        <begin position="185"/>
        <end position="199"/>
    </location>
</feature>
<dbReference type="CDD" id="cd12148">
    <property type="entry name" value="fungal_TF_MHR"/>
    <property type="match status" value="1"/>
</dbReference>
<evidence type="ECO:0000256" key="3">
    <source>
        <dbReference type="SAM" id="MobiDB-lite"/>
    </source>
</evidence>
<dbReference type="GO" id="GO:0003677">
    <property type="term" value="F:DNA binding"/>
    <property type="evidence" value="ECO:0007669"/>
    <property type="project" value="InterPro"/>
</dbReference>
<feature type="compositionally biased region" description="Pro residues" evidence="3">
    <location>
        <begin position="752"/>
        <end position="763"/>
    </location>
</feature>
<feature type="compositionally biased region" description="Pro residues" evidence="3">
    <location>
        <begin position="724"/>
        <end position="738"/>
    </location>
</feature>
<dbReference type="InterPro" id="IPR001138">
    <property type="entry name" value="Zn2Cys6_DnaBD"/>
</dbReference>
<protein>
    <recommendedName>
        <fullName evidence="4">Zn(2)-C6 fungal-type domain-containing protein</fullName>
    </recommendedName>
</protein>
<dbReference type="PANTHER" id="PTHR46910:SF1">
    <property type="entry name" value="MISCELLANEOUS ZN(II)2CYS6 TRANSCRIPTION FACTOR (EUROFUNG)-RELATED"/>
    <property type="match status" value="1"/>
</dbReference>
<evidence type="ECO:0000313" key="6">
    <source>
        <dbReference type="Proteomes" id="UP001152607"/>
    </source>
</evidence>
<dbReference type="Gene3D" id="4.10.240.10">
    <property type="entry name" value="Zn(2)-C6 fungal-type DNA-binding domain"/>
    <property type="match status" value="1"/>
</dbReference>
<feature type="region of interest" description="Disordered" evidence="3">
    <location>
        <begin position="670"/>
        <end position="690"/>
    </location>
</feature>
<dbReference type="PROSITE" id="PS00463">
    <property type="entry name" value="ZN2_CY6_FUNGAL_1"/>
    <property type="match status" value="1"/>
</dbReference>
<feature type="compositionally biased region" description="Polar residues" evidence="3">
    <location>
        <begin position="893"/>
        <end position="903"/>
    </location>
</feature>
<feature type="compositionally biased region" description="Low complexity" evidence="3">
    <location>
        <begin position="710"/>
        <end position="723"/>
    </location>
</feature>
<dbReference type="PROSITE" id="PS50048">
    <property type="entry name" value="ZN2_CY6_FUNGAL_2"/>
    <property type="match status" value="1"/>
</dbReference>
<keyword evidence="6" id="KW-1185">Reference proteome</keyword>
<evidence type="ECO:0000313" key="5">
    <source>
        <dbReference type="EMBL" id="CAI6336717.1"/>
    </source>
</evidence>
<feature type="compositionally biased region" description="Basic and acidic residues" evidence="3">
    <location>
        <begin position="931"/>
        <end position="940"/>
    </location>
</feature>
<feature type="region of interest" description="Disordered" evidence="3">
    <location>
        <begin position="1"/>
        <end position="112"/>
    </location>
</feature>
<dbReference type="InterPro" id="IPR007219">
    <property type="entry name" value="XnlR_reg_dom"/>
</dbReference>
<dbReference type="OrthoDB" id="2110361at2759"/>
<evidence type="ECO:0000256" key="1">
    <source>
        <dbReference type="ARBA" id="ARBA00022723"/>
    </source>
</evidence>
<evidence type="ECO:0000256" key="2">
    <source>
        <dbReference type="ARBA" id="ARBA00023242"/>
    </source>
</evidence>
<comment type="caution">
    <text evidence="5">The sequence shown here is derived from an EMBL/GenBank/DDBJ whole genome shotgun (WGS) entry which is preliminary data.</text>
</comment>
<dbReference type="Pfam" id="PF04082">
    <property type="entry name" value="Fungal_trans"/>
    <property type="match status" value="1"/>
</dbReference>
<evidence type="ECO:0000259" key="4">
    <source>
        <dbReference type="PROSITE" id="PS50048"/>
    </source>
</evidence>
<feature type="region of interest" description="Disordered" evidence="3">
    <location>
        <begin position="710"/>
        <end position="798"/>
    </location>
</feature>
<feature type="compositionally biased region" description="Low complexity" evidence="3">
    <location>
        <begin position="904"/>
        <end position="928"/>
    </location>
</feature>
<dbReference type="PANTHER" id="PTHR46910">
    <property type="entry name" value="TRANSCRIPTION FACTOR PDR1"/>
    <property type="match status" value="1"/>
</dbReference>
<feature type="compositionally biased region" description="Low complexity" evidence="3">
    <location>
        <begin position="833"/>
        <end position="850"/>
    </location>
</feature>
<dbReference type="GO" id="GO:0000981">
    <property type="term" value="F:DNA-binding transcription factor activity, RNA polymerase II-specific"/>
    <property type="evidence" value="ECO:0007669"/>
    <property type="project" value="InterPro"/>
</dbReference>
<dbReference type="InterPro" id="IPR050987">
    <property type="entry name" value="AtrR-like"/>
</dbReference>
<feature type="compositionally biased region" description="Low complexity" evidence="3">
    <location>
        <begin position="68"/>
        <end position="89"/>
    </location>
</feature>
<sequence>MEIPSSGPYQRRLSENLSSGLRPSPPSSSGGSPRGMIPPPNPLSTVGAASRTPGLNVPSMAQMGPRSPGGYSTTQYTSTSPSTASGGAPDIHTIEPSYVPAGLSSNQKRAYRQRRKDPSCDACRERKVKCDATETTACTECSSRNHKCQFTKETNRRMSSIKQVQDLQSQISELTQVNNSLRTAIDSRERDSMDIDQRRPNSTRSKTPGASHRPRRVPAPAMNNFEAVRRNIQIHSKDIFEPPVREQQDSGTDHLPQHTLELPHRADFTNISQSYLSSIHEAYPILHWPTFMAEVDHVYRARDLQVMSREWIGLFFAVLGCGHLNLPANMSSLARASSNGRKFYEIAIQCTSPWSSEPNIIHAQTLFLMSLYAAESNMRSAGNMWLASGIRIAQCLGLGIEDDGQPFLRAEMQRRIWWAFYVRDRVTSFGANCPMSISEDDCEVSLPTSAEDRDMQLHGLFRPPKKDAFSSFVATIEITRLYSGLYQTLKSSSITHEYLAAHDDDLRSKLALLPLHSPSVPDNSLDLSVLGPLIAIDFARFQLYRRNISPVCAPADRNVALHWCVTVAQDTTRYVQRVLPPGPYTESSSSLSNTPTSDKDCQTRILPLASNTICLHLWRCILMLSLRRDFSSALTCARLSAAIGSIRPLNTACGHNTVFFLETLLDRLRSPTPNTMNRPIPDTSPLDDEPLLAYATGDLQSSLEHSWAWPPSSSHLASSTSPSPSSPPPSATPLPPSSSPYALRTPASSTLPQPPTASPPPDQTPSQTPLPIRNTPAAPPIPATPTTPSSSTSADQTPWPHIQTLLHTLIDESSRRGIALPPQPPSPLPPSPSFQSTQAPQSASSSFAATLPPPPPSSSSSAASSFYQHGTSGSGGTTYYASLHNPGKRVQIEVSSPSPMSSGTTTTTTAATVAPEQSSAAAAAAVAAGTRKRDVEEGKSRISIANII</sequence>
<reference evidence="5" key="1">
    <citation type="submission" date="2023-01" db="EMBL/GenBank/DDBJ databases">
        <authorList>
            <person name="Van Ghelder C."/>
            <person name="Rancurel C."/>
        </authorList>
    </citation>
    <scope>NUCLEOTIDE SEQUENCE</scope>
    <source>
        <strain evidence="5">CNCM I-4278</strain>
    </source>
</reference>
<dbReference type="AlphaFoldDB" id="A0A9W4UKJ2"/>
<feature type="compositionally biased region" description="Pro residues" evidence="3">
    <location>
        <begin position="821"/>
        <end position="832"/>
    </location>
</feature>
<dbReference type="GO" id="GO:0006351">
    <property type="term" value="P:DNA-templated transcription"/>
    <property type="evidence" value="ECO:0007669"/>
    <property type="project" value="InterPro"/>
</dbReference>
<keyword evidence="2" id="KW-0539">Nucleus</keyword>
<organism evidence="5 6">
    <name type="scientific">Periconia digitata</name>
    <dbReference type="NCBI Taxonomy" id="1303443"/>
    <lineage>
        <taxon>Eukaryota</taxon>
        <taxon>Fungi</taxon>
        <taxon>Dikarya</taxon>
        <taxon>Ascomycota</taxon>
        <taxon>Pezizomycotina</taxon>
        <taxon>Dothideomycetes</taxon>
        <taxon>Pleosporomycetidae</taxon>
        <taxon>Pleosporales</taxon>
        <taxon>Massarineae</taxon>
        <taxon>Periconiaceae</taxon>
        <taxon>Periconia</taxon>
    </lineage>
</organism>
<gene>
    <name evidence="5" type="ORF">PDIGIT_LOCUS9823</name>
</gene>
<feature type="compositionally biased region" description="Low complexity" evidence="3">
    <location>
        <begin position="17"/>
        <end position="35"/>
    </location>
</feature>
<dbReference type="GO" id="GO:0008270">
    <property type="term" value="F:zinc ion binding"/>
    <property type="evidence" value="ECO:0007669"/>
    <property type="project" value="InterPro"/>
</dbReference>
<dbReference type="SMART" id="SM00906">
    <property type="entry name" value="Fungal_trans"/>
    <property type="match status" value="1"/>
</dbReference>
<dbReference type="EMBL" id="CAOQHR010000006">
    <property type="protein sequence ID" value="CAI6336717.1"/>
    <property type="molecule type" value="Genomic_DNA"/>
</dbReference>
<dbReference type="Pfam" id="PF00172">
    <property type="entry name" value="Zn_clus"/>
    <property type="match status" value="1"/>
</dbReference>